<keyword evidence="1" id="KW-0560">Oxidoreductase</keyword>
<gene>
    <name evidence="4" type="ORF">BDD18_2190</name>
</gene>
<comment type="caution">
    <text evidence="4">The sequence shown here is derived from an EMBL/GenBank/DDBJ whole genome shotgun (WGS) entry which is preliminary data.</text>
</comment>
<evidence type="ECO:0000313" key="4">
    <source>
        <dbReference type="EMBL" id="TQN03506.1"/>
    </source>
</evidence>
<dbReference type="InterPro" id="IPR036188">
    <property type="entry name" value="FAD/NAD-bd_sf"/>
</dbReference>
<dbReference type="AlphaFoldDB" id="A0A543L838"/>
<keyword evidence="2" id="KW-1133">Transmembrane helix</keyword>
<dbReference type="InterPro" id="IPR006076">
    <property type="entry name" value="FAD-dep_OxRdtase"/>
</dbReference>
<keyword evidence="2" id="KW-0812">Transmembrane</keyword>
<evidence type="ECO:0000313" key="5">
    <source>
        <dbReference type="Proteomes" id="UP000316993"/>
    </source>
</evidence>
<dbReference type="Proteomes" id="UP000316993">
    <property type="component" value="Unassembled WGS sequence"/>
</dbReference>
<organism evidence="4 5">
    <name type="scientific">Acidovorax temperans</name>
    <dbReference type="NCBI Taxonomy" id="80878"/>
    <lineage>
        <taxon>Bacteria</taxon>
        <taxon>Pseudomonadati</taxon>
        <taxon>Pseudomonadota</taxon>
        <taxon>Betaproteobacteria</taxon>
        <taxon>Burkholderiales</taxon>
        <taxon>Comamonadaceae</taxon>
        <taxon>Acidovorax</taxon>
    </lineage>
</organism>
<protein>
    <submittedName>
        <fullName evidence="4">Glycine/D-amino acid oxidase-like deaminating enzyme</fullName>
    </submittedName>
</protein>
<dbReference type="RefSeq" id="WP_066692832.1">
    <property type="nucleotide sequence ID" value="NZ_VFPV01000002.1"/>
</dbReference>
<name>A0A543L838_9BURK</name>
<dbReference type="GO" id="GO:0005737">
    <property type="term" value="C:cytoplasm"/>
    <property type="evidence" value="ECO:0007669"/>
    <property type="project" value="TreeGrafter"/>
</dbReference>
<dbReference type="Pfam" id="PF01266">
    <property type="entry name" value="DAO"/>
    <property type="match status" value="1"/>
</dbReference>
<accession>A0A543L838</accession>
<feature type="transmembrane region" description="Helical" evidence="2">
    <location>
        <begin position="7"/>
        <end position="26"/>
    </location>
</feature>
<dbReference type="EMBL" id="VFPV01000002">
    <property type="protein sequence ID" value="TQN03506.1"/>
    <property type="molecule type" value="Genomic_DNA"/>
</dbReference>
<evidence type="ECO:0000256" key="2">
    <source>
        <dbReference type="SAM" id="Phobius"/>
    </source>
</evidence>
<evidence type="ECO:0000256" key="1">
    <source>
        <dbReference type="ARBA" id="ARBA00023002"/>
    </source>
</evidence>
<sequence length="386" mass="41216">MQREYDVIVAGAGIVGAAIAYGLAGYDKRVLMLDGADTDYRAAKANFGLVWVQGKGYRYPEYHRLSAAAADAWPEFAAGLEAETGISLDYQTGAGLKFCLSDDELSARAKMLDAWAAETPELAPSVRILDRSELARRYPTIRLGPDVVGASLGEQDGQANPLRLLAALQAAFQRRGGMVRNGHPVTSIKPLAGGGFEVKTSEQTARAERVVIAAGLGSVALGRMIGLDVPLHPERGQILVTERLAPVLPVPASGLRQTGEGTVMIGVTQEDVGYDLSTTSAAAVRMTRKALRILPELGKARLVRQWSCLRVMTPDGYPVYASSPMYPGAEIATCHSGVTLASFHAGPYAQALASGRHLQTLNAFPLERFNVSKNQSPQHTTADAHH</sequence>
<dbReference type="PANTHER" id="PTHR13847">
    <property type="entry name" value="SARCOSINE DEHYDROGENASE-RELATED"/>
    <property type="match status" value="1"/>
</dbReference>
<keyword evidence="2" id="KW-0472">Membrane</keyword>
<dbReference type="SUPFAM" id="SSF54373">
    <property type="entry name" value="FAD-linked reductases, C-terminal domain"/>
    <property type="match status" value="1"/>
</dbReference>
<dbReference type="Gene3D" id="3.50.50.60">
    <property type="entry name" value="FAD/NAD(P)-binding domain"/>
    <property type="match status" value="1"/>
</dbReference>
<dbReference type="Gene3D" id="3.30.9.10">
    <property type="entry name" value="D-Amino Acid Oxidase, subunit A, domain 2"/>
    <property type="match status" value="1"/>
</dbReference>
<dbReference type="SUPFAM" id="SSF51905">
    <property type="entry name" value="FAD/NAD(P)-binding domain"/>
    <property type="match status" value="1"/>
</dbReference>
<evidence type="ECO:0000259" key="3">
    <source>
        <dbReference type="Pfam" id="PF01266"/>
    </source>
</evidence>
<reference evidence="4 5" key="1">
    <citation type="submission" date="2019-06" db="EMBL/GenBank/DDBJ databases">
        <title>Genomic Encyclopedia of Archaeal and Bacterial Type Strains, Phase II (KMG-II): from individual species to whole genera.</title>
        <authorList>
            <person name="Goeker M."/>
        </authorList>
    </citation>
    <scope>NUCLEOTIDE SEQUENCE [LARGE SCALE GENOMIC DNA]</scope>
    <source>
        <strain evidence="4 5">DSM 7270</strain>
    </source>
</reference>
<proteinExistence type="predicted"/>
<dbReference type="GO" id="GO:0016491">
    <property type="term" value="F:oxidoreductase activity"/>
    <property type="evidence" value="ECO:0007669"/>
    <property type="project" value="UniProtKB-KW"/>
</dbReference>
<feature type="domain" description="FAD dependent oxidoreductase" evidence="3">
    <location>
        <begin position="6"/>
        <end position="342"/>
    </location>
</feature>